<feature type="domain" description="Guanylate cyclase" evidence="9">
    <location>
        <begin position="538"/>
        <end position="665"/>
    </location>
</feature>
<dbReference type="PROSITE" id="PS00452">
    <property type="entry name" value="GUANYLATE_CYCLASE_1"/>
    <property type="match status" value="1"/>
</dbReference>
<evidence type="ECO:0000256" key="3">
    <source>
        <dbReference type="ARBA" id="ARBA00022741"/>
    </source>
</evidence>
<keyword evidence="4 8" id="KW-1133">Transmembrane helix</keyword>
<evidence type="ECO:0000256" key="8">
    <source>
        <dbReference type="SAM" id="Phobius"/>
    </source>
</evidence>
<organism evidence="11 12">
    <name type="scientific">Sinorhizobium meliloti (strain SM11)</name>
    <dbReference type="NCBI Taxonomy" id="707241"/>
    <lineage>
        <taxon>Bacteria</taxon>
        <taxon>Pseudomonadati</taxon>
        <taxon>Pseudomonadota</taxon>
        <taxon>Alphaproteobacteria</taxon>
        <taxon>Hyphomicrobiales</taxon>
        <taxon>Rhizobiaceae</taxon>
        <taxon>Sinorhizobium/Ensifer group</taxon>
        <taxon>Sinorhizobium</taxon>
    </lineage>
</organism>
<dbReference type="EMBL" id="CP001831">
    <property type="protein sequence ID" value="AEH82415.1"/>
    <property type="molecule type" value="Genomic_DNA"/>
</dbReference>
<name>F7XB16_SINMM</name>
<dbReference type="InterPro" id="IPR050401">
    <property type="entry name" value="Cyclic_nucleotide_synthase"/>
</dbReference>
<comment type="similarity">
    <text evidence="7">Belongs to the adenylyl cyclase class-4/guanylyl cyclase family.</text>
</comment>
<keyword evidence="5 8" id="KW-0472">Membrane</keyword>
<evidence type="ECO:0000256" key="4">
    <source>
        <dbReference type="ARBA" id="ARBA00022989"/>
    </source>
</evidence>
<feature type="transmembrane region" description="Helical" evidence="8">
    <location>
        <begin position="21"/>
        <end position="42"/>
    </location>
</feature>
<dbReference type="SMART" id="SM00044">
    <property type="entry name" value="CYCc"/>
    <property type="match status" value="1"/>
</dbReference>
<evidence type="ECO:0000256" key="5">
    <source>
        <dbReference type="ARBA" id="ARBA00023136"/>
    </source>
</evidence>
<dbReference type="HOGENOM" id="CLU_015967_0_0_5"/>
<dbReference type="SUPFAM" id="SSF158472">
    <property type="entry name" value="HAMP domain-like"/>
    <property type="match status" value="1"/>
</dbReference>
<dbReference type="AlphaFoldDB" id="F7XB16"/>
<dbReference type="InterPro" id="IPR003660">
    <property type="entry name" value="HAMP_dom"/>
</dbReference>
<proteinExistence type="inferred from homology"/>
<evidence type="ECO:0000256" key="2">
    <source>
        <dbReference type="ARBA" id="ARBA00022692"/>
    </source>
</evidence>
<dbReference type="PATRIC" id="fig|707241.3.peg.5266"/>
<dbReference type="PROSITE" id="PS50885">
    <property type="entry name" value="HAMP"/>
    <property type="match status" value="1"/>
</dbReference>
<gene>
    <name evidence="11" type="ordered locus">SM11_pC1342</name>
</gene>
<protein>
    <submittedName>
        <fullName evidence="11">Cyclase (Adenylyl-or guanylyl-)(Adenylate-or guanylate-)</fullName>
    </submittedName>
</protein>
<evidence type="ECO:0000256" key="7">
    <source>
        <dbReference type="RuleBase" id="RU000405"/>
    </source>
</evidence>
<dbReference type="SMART" id="SM00304">
    <property type="entry name" value="HAMP"/>
    <property type="match status" value="1"/>
</dbReference>
<evidence type="ECO:0000256" key="6">
    <source>
        <dbReference type="ARBA" id="ARBA00023239"/>
    </source>
</evidence>
<feature type="domain" description="HAMP" evidence="10">
    <location>
        <begin position="446"/>
        <end position="498"/>
    </location>
</feature>
<evidence type="ECO:0000259" key="9">
    <source>
        <dbReference type="PROSITE" id="PS50125"/>
    </source>
</evidence>
<dbReference type="SUPFAM" id="SSF55073">
    <property type="entry name" value="Nucleotide cyclase"/>
    <property type="match status" value="1"/>
</dbReference>
<keyword evidence="3" id="KW-0547">Nucleotide-binding</keyword>
<geneLocation type="plasmid" evidence="11 12">
    <name>pSmeSM11c</name>
</geneLocation>
<dbReference type="InterPro" id="IPR018297">
    <property type="entry name" value="A/G_cyclase_CS"/>
</dbReference>
<dbReference type="InterPro" id="IPR029787">
    <property type="entry name" value="Nucleotide_cyclase"/>
</dbReference>
<dbReference type="Gene3D" id="3.30.450.20">
    <property type="entry name" value="PAS domain"/>
    <property type="match status" value="1"/>
</dbReference>
<dbReference type="PANTHER" id="PTHR11920">
    <property type="entry name" value="GUANYLYL CYCLASE"/>
    <property type="match status" value="1"/>
</dbReference>
<dbReference type="PANTHER" id="PTHR11920:SF335">
    <property type="entry name" value="GUANYLATE CYCLASE"/>
    <property type="match status" value="1"/>
</dbReference>
<accession>F7XB16</accession>
<dbReference type="GO" id="GO:0004016">
    <property type="term" value="F:adenylate cyclase activity"/>
    <property type="evidence" value="ECO:0007669"/>
    <property type="project" value="UniProtKB-ARBA"/>
</dbReference>
<sequence>MSSTKVKRSSRPVRWGLAVKLFTILVLLGAIAVLVTGVLGYFRARDALEKAVFDQLTAARQTKTRQVEDYFRTIDAELRLLASSKMAVDATREFRIVVDQLDRAGAPPELRQKVGTWYTENFIPGITRVLGRKPVLADYLPVGAAPYYLQYHYIVANPHPAERRKLLDDAGDGSEYSRLHAMYHPMMRAAAATLGFFDFMIADPKSGRLIYTVEKEVDFTTSLQAGPYRHSNAAAAAARCAASPDRSAVCLEDFAPYAPSGGAPIAFMGAPVIDRGVVIGVLIAQLSNEEIDNVVTGGRRWRQEGFGDTGEAYLVGPDYLVRSGPRAFYENRENYFAELKSVGAPGEEIAAIERYGTPVQHQRINTKATQAALAGVEGTGEIVGYRGVPTLASWGPLAIPGIKWGLVAKIDSAEAFAPIERLRQDLLVVGGLALLVVAATGAWLSRALLGPLRELTAGVRRFAAGDYRASVPVRTHDEIGQLCSAFNGMVEDLHQKNVVIENKNRENEQLLLNVLPAPIANRLRGGEEAIADGFAEVTVAFADLVGFTELTSEMPPHDVVTLLNELFTRFDSAAHDLGIEKIKTVGDAYMAVCGLPEPVANHAERMVRMAIRMVHITREHGMEHNASMKLRVGINTGPVVAGVIGTSKYIYDLWGDTVNLASRMESGGIPDSIQVTRSVYEKLKGQFAFEPRGAIEVKGKGKVEAWVLRL</sequence>
<keyword evidence="2 8" id="KW-0812">Transmembrane</keyword>
<dbReference type="GO" id="GO:0009190">
    <property type="term" value="P:cyclic nucleotide biosynthetic process"/>
    <property type="evidence" value="ECO:0007669"/>
    <property type="project" value="InterPro"/>
</dbReference>
<dbReference type="Gene3D" id="1.10.8.500">
    <property type="entry name" value="HAMP domain in histidine kinase"/>
    <property type="match status" value="1"/>
</dbReference>
<reference evidence="11 12" key="1">
    <citation type="journal article" date="2011" name="J. Biotechnol.">
        <title>The complete genome sequence of the dominant Sinorhizobium meliloti field isolate SM11 extends the S. meliloti pan-genome.</title>
        <authorList>
            <person name="Schneiker-Bekel S."/>
            <person name="Wibberg D."/>
            <person name="Bekel T."/>
            <person name="Blom J."/>
            <person name="Linke B."/>
            <person name="Neuweger H."/>
            <person name="Stiens M."/>
            <person name="Vorholter F.J."/>
            <person name="Weidner S."/>
            <person name="Goesmann A."/>
            <person name="Puhler A."/>
            <person name="Schluter A."/>
        </authorList>
    </citation>
    <scope>NUCLEOTIDE SEQUENCE [LARGE SCALE GENOMIC DNA]</scope>
    <source>
        <strain evidence="11 12">SM11</strain>
        <plasmid evidence="12">pSmeSM11c</plasmid>
    </source>
</reference>
<dbReference type="Proteomes" id="UP000009045">
    <property type="component" value="Plasmid pSmeSM11c"/>
</dbReference>
<dbReference type="PROSITE" id="PS50125">
    <property type="entry name" value="GUANYLATE_CYCLASE_2"/>
    <property type="match status" value="1"/>
</dbReference>
<dbReference type="CDD" id="cd07302">
    <property type="entry name" value="CHD"/>
    <property type="match status" value="1"/>
</dbReference>
<evidence type="ECO:0000256" key="1">
    <source>
        <dbReference type="ARBA" id="ARBA00004370"/>
    </source>
</evidence>
<dbReference type="GO" id="GO:0000166">
    <property type="term" value="F:nucleotide binding"/>
    <property type="evidence" value="ECO:0007669"/>
    <property type="project" value="UniProtKB-KW"/>
</dbReference>
<dbReference type="Gene3D" id="3.30.70.1230">
    <property type="entry name" value="Nucleotide cyclase"/>
    <property type="match status" value="1"/>
</dbReference>
<dbReference type="Pfam" id="PF00211">
    <property type="entry name" value="Guanylate_cyc"/>
    <property type="match status" value="1"/>
</dbReference>
<comment type="subcellular location">
    <subcellularLocation>
        <location evidence="1">Membrane</location>
    </subcellularLocation>
</comment>
<evidence type="ECO:0000313" key="11">
    <source>
        <dbReference type="EMBL" id="AEH82415.1"/>
    </source>
</evidence>
<evidence type="ECO:0000313" key="12">
    <source>
        <dbReference type="Proteomes" id="UP000009045"/>
    </source>
</evidence>
<dbReference type="InterPro" id="IPR001054">
    <property type="entry name" value="A/G_cyclase"/>
</dbReference>
<dbReference type="Pfam" id="PF00672">
    <property type="entry name" value="HAMP"/>
    <property type="match status" value="1"/>
</dbReference>
<dbReference type="GO" id="GO:0016020">
    <property type="term" value="C:membrane"/>
    <property type="evidence" value="ECO:0007669"/>
    <property type="project" value="UniProtKB-SubCell"/>
</dbReference>
<dbReference type="GO" id="GO:0035556">
    <property type="term" value="P:intracellular signal transduction"/>
    <property type="evidence" value="ECO:0007669"/>
    <property type="project" value="InterPro"/>
</dbReference>
<dbReference type="CDD" id="cd06225">
    <property type="entry name" value="HAMP"/>
    <property type="match status" value="1"/>
</dbReference>
<evidence type="ECO:0000259" key="10">
    <source>
        <dbReference type="PROSITE" id="PS50885"/>
    </source>
</evidence>
<dbReference type="KEGG" id="smx:SM11_pC1342"/>
<keyword evidence="11" id="KW-0614">Plasmid</keyword>
<keyword evidence="6 7" id="KW-0456">Lyase</keyword>